<name>A0ABQ0MJI0_9BACT</name>
<dbReference type="EMBL" id="BDQG01000001">
    <property type="protein sequence ID" value="GAW66316.1"/>
    <property type="molecule type" value="Genomic_DNA"/>
</dbReference>
<proteinExistence type="predicted"/>
<protein>
    <submittedName>
        <fullName evidence="1">Uncharacterized protein</fullName>
    </submittedName>
</protein>
<comment type="caution">
    <text evidence="1">The sequence shown here is derived from an EMBL/GenBank/DDBJ whole genome shotgun (WGS) entry which is preliminary data.</text>
</comment>
<evidence type="ECO:0000313" key="1">
    <source>
        <dbReference type="EMBL" id="GAW66316.1"/>
    </source>
</evidence>
<sequence length="57" mass="6508">MQRQQAEVIRISRQEEKTKKRSAFANRFVIDGGADQDRTDDLLNAIQALSQLSYSPI</sequence>
<evidence type="ECO:0000313" key="2">
    <source>
        <dbReference type="Proteomes" id="UP000194153"/>
    </source>
</evidence>
<gene>
    <name evidence="1" type="ORF">GPEL0_01f1624</name>
</gene>
<reference evidence="2" key="1">
    <citation type="submission" date="2017-05" db="EMBL/GenBank/DDBJ databases">
        <title>Draft genome sequence of Geobacter pelophilus, a iron(III)-reducing bacteria.</title>
        <authorList>
            <person name="Aoyagi T."/>
            <person name="Koike H."/>
            <person name="Morita T."/>
            <person name="Sato Y."/>
            <person name="Habe H."/>
            <person name="Hori T."/>
        </authorList>
    </citation>
    <scope>NUCLEOTIDE SEQUENCE [LARGE SCALE GENOMIC DNA]</scope>
    <source>
        <strain evidence="2">Drf2</strain>
    </source>
</reference>
<dbReference type="Proteomes" id="UP000194153">
    <property type="component" value="Unassembled WGS sequence"/>
</dbReference>
<keyword evidence="2" id="KW-1185">Reference proteome</keyword>
<accession>A0ABQ0MJI0</accession>
<organism evidence="1 2">
    <name type="scientific">Geoanaerobacter pelophilus</name>
    <dbReference type="NCBI Taxonomy" id="60036"/>
    <lineage>
        <taxon>Bacteria</taxon>
        <taxon>Pseudomonadati</taxon>
        <taxon>Thermodesulfobacteriota</taxon>
        <taxon>Desulfuromonadia</taxon>
        <taxon>Geobacterales</taxon>
        <taxon>Geobacteraceae</taxon>
        <taxon>Geoanaerobacter</taxon>
    </lineage>
</organism>